<sequence length="155" mass="17530">MARLLMLDFQLDCIDYEPENWYHADLYFETFKLLQMLDYNVPGGSCYAFGVVDAVEGLYAIETKQLVELSPKEQPVTIALAVEEPFFMYKEGVLSAPCTTTGYHSVVAVGYDTAPDGTQYWIMKNSWSADWGEKGYVRVIRGVLISSLHLEALHL</sequence>
<evidence type="ECO:0000313" key="2">
    <source>
        <dbReference type="Proteomes" id="UP001055811"/>
    </source>
</evidence>
<dbReference type="Proteomes" id="UP001055811">
    <property type="component" value="Linkage Group LG08"/>
</dbReference>
<gene>
    <name evidence="1" type="ORF">L2E82_44304</name>
</gene>
<keyword evidence="2" id="KW-1185">Reference proteome</keyword>
<reference evidence="1 2" key="2">
    <citation type="journal article" date="2022" name="Mol. Ecol. Resour.">
        <title>The genomes of chicory, endive, great burdock and yacon provide insights into Asteraceae paleo-polyploidization history and plant inulin production.</title>
        <authorList>
            <person name="Fan W."/>
            <person name="Wang S."/>
            <person name="Wang H."/>
            <person name="Wang A."/>
            <person name="Jiang F."/>
            <person name="Liu H."/>
            <person name="Zhao H."/>
            <person name="Xu D."/>
            <person name="Zhang Y."/>
        </authorList>
    </citation>
    <scope>NUCLEOTIDE SEQUENCE [LARGE SCALE GENOMIC DNA]</scope>
    <source>
        <strain evidence="2">cv. Punajuju</strain>
        <tissue evidence="1">Leaves</tissue>
    </source>
</reference>
<accession>A0ACB8ZQD6</accession>
<comment type="caution">
    <text evidence="1">The sequence shown here is derived from an EMBL/GenBank/DDBJ whole genome shotgun (WGS) entry which is preliminary data.</text>
</comment>
<evidence type="ECO:0000313" key="1">
    <source>
        <dbReference type="EMBL" id="KAI3699777.1"/>
    </source>
</evidence>
<name>A0ACB8ZQD6_CICIN</name>
<protein>
    <submittedName>
        <fullName evidence="1">Uncharacterized protein</fullName>
    </submittedName>
</protein>
<dbReference type="EMBL" id="CM042016">
    <property type="protein sequence ID" value="KAI3699777.1"/>
    <property type="molecule type" value="Genomic_DNA"/>
</dbReference>
<proteinExistence type="predicted"/>
<reference evidence="2" key="1">
    <citation type="journal article" date="2022" name="Mol. Ecol. Resour.">
        <title>The genomes of chicory, endive, great burdock and yacon provide insights into Asteraceae palaeo-polyploidization history and plant inulin production.</title>
        <authorList>
            <person name="Fan W."/>
            <person name="Wang S."/>
            <person name="Wang H."/>
            <person name="Wang A."/>
            <person name="Jiang F."/>
            <person name="Liu H."/>
            <person name="Zhao H."/>
            <person name="Xu D."/>
            <person name="Zhang Y."/>
        </authorList>
    </citation>
    <scope>NUCLEOTIDE SEQUENCE [LARGE SCALE GENOMIC DNA]</scope>
    <source>
        <strain evidence="2">cv. Punajuju</strain>
    </source>
</reference>
<organism evidence="1 2">
    <name type="scientific">Cichorium intybus</name>
    <name type="common">Chicory</name>
    <dbReference type="NCBI Taxonomy" id="13427"/>
    <lineage>
        <taxon>Eukaryota</taxon>
        <taxon>Viridiplantae</taxon>
        <taxon>Streptophyta</taxon>
        <taxon>Embryophyta</taxon>
        <taxon>Tracheophyta</taxon>
        <taxon>Spermatophyta</taxon>
        <taxon>Magnoliopsida</taxon>
        <taxon>eudicotyledons</taxon>
        <taxon>Gunneridae</taxon>
        <taxon>Pentapetalae</taxon>
        <taxon>asterids</taxon>
        <taxon>campanulids</taxon>
        <taxon>Asterales</taxon>
        <taxon>Asteraceae</taxon>
        <taxon>Cichorioideae</taxon>
        <taxon>Cichorieae</taxon>
        <taxon>Cichoriinae</taxon>
        <taxon>Cichorium</taxon>
    </lineage>
</organism>